<proteinExistence type="predicted"/>
<protein>
    <submittedName>
        <fullName evidence="1">Uncharacterized protein</fullName>
    </submittedName>
</protein>
<evidence type="ECO:0000313" key="2">
    <source>
        <dbReference type="Proteomes" id="UP001220377"/>
    </source>
</evidence>
<dbReference type="Proteomes" id="UP001220377">
    <property type="component" value="Chromosome"/>
</dbReference>
<evidence type="ECO:0000313" key="1">
    <source>
        <dbReference type="EMBL" id="WDF82629.1"/>
    </source>
</evidence>
<sequence>MADEFETETIKIDFGQGVPMQQVDKLFAYYVNETGAVTRLEEQVTDDDQVITATVEIHGEELEDIDIIAHEITDEGKYDYQIL</sequence>
<name>A0ABY7WUB0_9LACO</name>
<organism evidence="1 2">
    <name type="scientific">Lacticaseibacillus pabuli</name>
    <dbReference type="NCBI Taxonomy" id="3025672"/>
    <lineage>
        <taxon>Bacteria</taxon>
        <taxon>Bacillati</taxon>
        <taxon>Bacillota</taxon>
        <taxon>Bacilli</taxon>
        <taxon>Lactobacillales</taxon>
        <taxon>Lactobacillaceae</taxon>
        <taxon>Lacticaseibacillus</taxon>
    </lineage>
</organism>
<keyword evidence="2" id="KW-1185">Reference proteome</keyword>
<accession>A0ABY7WUB0</accession>
<reference evidence="1 2" key="1">
    <citation type="submission" date="2023-02" db="EMBL/GenBank/DDBJ databases">
        <title>Genome sequence of Lacticaseibacillus sp. KACC 23028.</title>
        <authorList>
            <person name="Kim S."/>
            <person name="Heo J."/>
            <person name="Kwon S.-W."/>
        </authorList>
    </citation>
    <scope>NUCLEOTIDE SEQUENCE [LARGE SCALE GENOMIC DNA]</scope>
    <source>
        <strain evidence="1 2">KACC 23028</strain>
    </source>
</reference>
<dbReference type="EMBL" id="CP117884">
    <property type="protein sequence ID" value="WDF82629.1"/>
    <property type="molecule type" value="Genomic_DNA"/>
</dbReference>
<gene>
    <name evidence="1" type="ORF">PQ472_12160</name>
</gene>
<dbReference type="RefSeq" id="WP_274260236.1">
    <property type="nucleotide sequence ID" value="NZ_CP117884.1"/>
</dbReference>